<evidence type="ECO:0000313" key="8">
    <source>
        <dbReference type="EMBL" id="ADB16157.1"/>
    </source>
</evidence>
<dbReference type="InterPro" id="IPR050553">
    <property type="entry name" value="Thioredoxin_ResA/DsbE_sf"/>
</dbReference>
<keyword evidence="5" id="KW-0175">Coiled coil</keyword>
<keyword evidence="3" id="KW-1015">Disulfide bond</keyword>
<evidence type="ECO:0000256" key="1">
    <source>
        <dbReference type="ARBA" id="ARBA00004196"/>
    </source>
</evidence>
<dbReference type="PANTHER" id="PTHR42852:SF6">
    <property type="entry name" value="THIOL:DISULFIDE INTERCHANGE PROTEIN DSBE"/>
    <property type="match status" value="1"/>
</dbReference>
<feature type="region of interest" description="Disordered" evidence="6">
    <location>
        <begin position="524"/>
        <end position="589"/>
    </location>
</feature>
<dbReference type="InterPro" id="IPR017937">
    <property type="entry name" value="Thioredoxin_CS"/>
</dbReference>
<sequence precursor="true">MSRRAIQTPANGQRITLWAIVGCVAMLSLVSCAKQNETKSSGPKYRPEGEPGEVASSSPGSEEPASETPVADPAAEPTIPTAAGPKLKYPVPAGSNAELLGYIDSMSKRQPQGASREETVADYIDIQASRLSAAEQVIASKPSAEERIRAFQAIHDVYRTRSTLQLPGARQELQDFATKLSKDADKEVARFGRIITFDMNVSALAQEGPDNAPQIVDQVKQLIAVDKQELDTLILCSQVCEVLAQMGAREETISALKMVSEAFKDHPDERARNQAAMMADRAVVVEFDLGNKAADMVTGAPNAEENLLKGVDGLLKHPNLTPAIYEAVREVAQMMEYSSNIEVAAKLYDKIDTAFAAHPDEKLQAAVKEASGNAKKRVSLIGQPFEIEGNTLDGKPFDMSTLAGKVVLIDFWATWCGPCLEEIPNIEQNFQAFKDSGFAVVGINLNEKLEEVTEFFGVQELPWPTVISASDDSRGFDHPTARKCGVDAIPFIVLIGKDGKVDSIHVRGPKLKTKLTQLLGAPAAPASEPLAEPPAETPAAETPAATPAEKPATETPAETSPPVAPAPEEKPAEPTAPAAEEKQVSHSGARGRTSMFSWLESRLLLTSLLADEASEAKSPEAVDPAADFNPYAAKPGLASDALVDYLFRMLDKPKTIQLRSGFSEALLDACDRILAADPAAKPTEQLVALETKFQTLHAMACRGDVAADEKLAVMVEKYAADERPRVVKQVKFFQLEKKILAAAEIDIAELEASLETIAQELADEKMTASHLRLASATVAAINRIENGETREKYFQSFGNLFVKSSDKELSRYGKKLAKKPAAKESDLVGKPLELVGTTAGGEAFAWDAYRGKVVLVDFWATWCGPCRKEMPNVKQLHERLGKDGFDVVGISLDKDLEALAGYLETETIPWTTLAGDETQGLAEKYGVRGIPTMMVVDKQGNVAGVAHNVAALAPIIEKLLAEK</sequence>
<name>D2QXH2_PIRSD</name>
<dbReference type="AlphaFoldDB" id="D2QXH2"/>
<dbReference type="STRING" id="530564.Psta_1482"/>
<gene>
    <name evidence="8" type="ordered locus">Psta_1482</name>
</gene>
<organism evidence="8 9">
    <name type="scientific">Pirellula staleyi (strain ATCC 27377 / DSM 6068 / ICPB 4128)</name>
    <name type="common">Pirella staleyi</name>
    <dbReference type="NCBI Taxonomy" id="530564"/>
    <lineage>
        <taxon>Bacteria</taxon>
        <taxon>Pseudomonadati</taxon>
        <taxon>Planctomycetota</taxon>
        <taxon>Planctomycetia</taxon>
        <taxon>Pirellulales</taxon>
        <taxon>Pirellulaceae</taxon>
        <taxon>Pirellula</taxon>
    </lineage>
</organism>
<dbReference type="OrthoDB" id="252709at2"/>
<accession>D2QXH2</accession>
<dbReference type="CDD" id="cd02966">
    <property type="entry name" value="TlpA_like_family"/>
    <property type="match status" value="2"/>
</dbReference>
<dbReference type="SUPFAM" id="SSF52833">
    <property type="entry name" value="Thioredoxin-like"/>
    <property type="match status" value="2"/>
</dbReference>
<dbReference type="Proteomes" id="UP000001887">
    <property type="component" value="Chromosome"/>
</dbReference>
<dbReference type="HOGENOM" id="CLU_307144_0_0_0"/>
<dbReference type="InterPro" id="IPR036249">
    <property type="entry name" value="Thioredoxin-like_sf"/>
</dbReference>
<evidence type="ECO:0000256" key="5">
    <source>
        <dbReference type="SAM" id="Coils"/>
    </source>
</evidence>
<dbReference type="PROSITE" id="PS51352">
    <property type="entry name" value="THIOREDOXIN_2"/>
    <property type="match status" value="2"/>
</dbReference>
<keyword evidence="4" id="KW-0676">Redox-active center</keyword>
<dbReference type="GO" id="GO:0016491">
    <property type="term" value="F:oxidoreductase activity"/>
    <property type="evidence" value="ECO:0007669"/>
    <property type="project" value="InterPro"/>
</dbReference>
<dbReference type="InterPro" id="IPR013766">
    <property type="entry name" value="Thioredoxin_domain"/>
</dbReference>
<dbReference type="GO" id="GO:0017004">
    <property type="term" value="P:cytochrome complex assembly"/>
    <property type="evidence" value="ECO:0007669"/>
    <property type="project" value="UniProtKB-KW"/>
</dbReference>
<feature type="domain" description="Thioredoxin" evidence="7">
    <location>
        <begin position="376"/>
        <end position="524"/>
    </location>
</feature>
<dbReference type="PANTHER" id="PTHR42852">
    <property type="entry name" value="THIOL:DISULFIDE INTERCHANGE PROTEIN DSBE"/>
    <property type="match status" value="1"/>
</dbReference>
<evidence type="ECO:0000256" key="4">
    <source>
        <dbReference type="ARBA" id="ARBA00023284"/>
    </source>
</evidence>
<reference evidence="8 9" key="1">
    <citation type="journal article" date="2009" name="Stand. Genomic Sci.">
        <title>Complete genome sequence of Pirellula staleyi type strain (ATCC 27377).</title>
        <authorList>
            <person name="Clum A."/>
            <person name="Tindall B.J."/>
            <person name="Sikorski J."/>
            <person name="Ivanova N."/>
            <person name="Mavrommatis K."/>
            <person name="Lucas S."/>
            <person name="Glavina del Rio T."/>
            <person name="Nolan M."/>
            <person name="Chen F."/>
            <person name="Tice H."/>
            <person name="Pitluck S."/>
            <person name="Cheng J.F."/>
            <person name="Chertkov O."/>
            <person name="Brettin T."/>
            <person name="Han C."/>
            <person name="Detter J.C."/>
            <person name="Kuske C."/>
            <person name="Bruce D."/>
            <person name="Goodwin L."/>
            <person name="Ovchinikova G."/>
            <person name="Pati A."/>
            <person name="Mikhailova N."/>
            <person name="Chen A."/>
            <person name="Palaniappan K."/>
            <person name="Land M."/>
            <person name="Hauser L."/>
            <person name="Chang Y.J."/>
            <person name="Jeffries C.D."/>
            <person name="Chain P."/>
            <person name="Rohde M."/>
            <person name="Goker M."/>
            <person name="Bristow J."/>
            <person name="Eisen J.A."/>
            <person name="Markowitz V."/>
            <person name="Hugenholtz P."/>
            <person name="Kyrpides N.C."/>
            <person name="Klenk H.P."/>
            <person name="Lapidus A."/>
        </authorList>
    </citation>
    <scope>NUCLEOTIDE SEQUENCE [LARGE SCALE GENOMIC DNA]</scope>
    <source>
        <strain evidence="9">ATCC 27377 / DSM 6068 / ICPB 4128</strain>
    </source>
</reference>
<dbReference type="eggNOG" id="COG0526">
    <property type="taxonomic scope" value="Bacteria"/>
</dbReference>
<evidence type="ECO:0000256" key="2">
    <source>
        <dbReference type="ARBA" id="ARBA00022748"/>
    </source>
</evidence>
<comment type="subcellular location">
    <subcellularLocation>
        <location evidence="1">Cell envelope</location>
    </subcellularLocation>
</comment>
<evidence type="ECO:0000256" key="6">
    <source>
        <dbReference type="SAM" id="MobiDB-lite"/>
    </source>
</evidence>
<feature type="domain" description="Thioredoxin" evidence="7">
    <location>
        <begin position="813"/>
        <end position="963"/>
    </location>
</feature>
<feature type="region of interest" description="Disordered" evidence="6">
    <location>
        <begin position="36"/>
        <end position="90"/>
    </location>
</feature>
<feature type="compositionally biased region" description="Low complexity" evidence="6">
    <location>
        <begin position="537"/>
        <end position="561"/>
    </location>
</feature>
<dbReference type="Gene3D" id="3.40.30.10">
    <property type="entry name" value="Glutaredoxin"/>
    <property type="match status" value="2"/>
</dbReference>
<dbReference type="EMBL" id="CP001848">
    <property type="protein sequence ID" value="ADB16157.1"/>
    <property type="molecule type" value="Genomic_DNA"/>
</dbReference>
<feature type="coiled-coil region" evidence="5">
    <location>
        <begin position="740"/>
        <end position="767"/>
    </location>
</feature>
<evidence type="ECO:0000256" key="3">
    <source>
        <dbReference type="ARBA" id="ARBA00023157"/>
    </source>
</evidence>
<keyword evidence="9" id="KW-1185">Reference proteome</keyword>
<evidence type="ECO:0000259" key="7">
    <source>
        <dbReference type="PROSITE" id="PS51352"/>
    </source>
</evidence>
<evidence type="ECO:0000313" key="9">
    <source>
        <dbReference type="Proteomes" id="UP000001887"/>
    </source>
</evidence>
<dbReference type="Pfam" id="PF08534">
    <property type="entry name" value="Redoxin"/>
    <property type="match status" value="2"/>
</dbReference>
<protein>
    <submittedName>
        <fullName evidence="8">Redoxin domain protein</fullName>
    </submittedName>
</protein>
<dbReference type="PROSITE" id="PS00194">
    <property type="entry name" value="THIOREDOXIN_1"/>
    <property type="match status" value="2"/>
</dbReference>
<keyword evidence="2" id="KW-0201">Cytochrome c-type biogenesis</keyword>
<dbReference type="GO" id="GO:0030313">
    <property type="term" value="C:cell envelope"/>
    <property type="evidence" value="ECO:0007669"/>
    <property type="project" value="UniProtKB-SubCell"/>
</dbReference>
<feature type="compositionally biased region" description="Low complexity" evidence="6">
    <location>
        <begin position="52"/>
        <end position="69"/>
    </location>
</feature>
<dbReference type="PROSITE" id="PS51257">
    <property type="entry name" value="PROKAR_LIPOPROTEIN"/>
    <property type="match status" value="1"/>
</dbReference>
<dbReference type="InterPro" id="IPR013740">
    <property type="entry name" value="Redoxin"/>
</dbReference>
<proteinExistence type="predicted"/>
<dbReference type="KEGG" id="psl:Psta_1482"/>